<dbReference type="RefSeq" id="WP_245832520.1">
    <property type="nucleotide sequence ID" value="NZ_FUYQ01000005.1"/>
</dbReference>
<dbReference type="PROSITE" id="PS51725">
    <property type="entry name" value="ABM"/>
    <property type="match status" value="1"/>
</dbReference>
<dbReference type="Pfam" id="PF03992">
    <property type="entry name" value="ABM"/>
    <property type="match status" value="1"/>
</dbReference>
<sequence length="134" mass="15349">MIKNKIILVIGTIMLTITAVTAQSDKDMLVRISEIEVYPQYLDEYLEFALNVGATSVKEEPGVIAIYPMIQKRDSCQIRILEIYASQEAYRHHIGTKHFQTYKQGTLHMVKQLDLVDMTPMNPSAMPEIFCKLK</sequence>
<keyword evidence="4" id="KW-1185">Reference proteome</keyword>
<dbReference type="GO" id="GO:0004497">
    <property type="term" value="F:monooxygenase activity"/>
    <property type="evidence" value="ECO:0007669"/>
    <property type="project" value="UniProtKB-KW"/>
</dbReference>
<dbReference type="AlphaFoldDB" id="A0A1T5AYW7"/>
<keyword evidence="3" id="KW-0560">Oxidoreductase</keyword>
<dbReference type="EMBL" id="FUYQ01000005">
    <property type="protein sequence ID" value="SKB39987.1"/>
    <property type="molecule type" value="Genomic_DNA"/>
</dbReference>
<proteinExistence type="predicted"/>
<accession>A0A1T5AYW7</accession>
<feature type="signal peptide" evidence="1">
    <location>
        <begin position="1"/>
        <end position="22"/>
    </location>
</feature>
<reference evidence="4" key="1">
    <citation type="submission" date="2017-02" db="EMBL/GenBank/DDBJ databases">
        <authorList>
            <person name="Varghese N."/>
            <person name="Submissions S."/>
        </authorList>
    </citation>
    <scope>NUCLEOTIDE SEQUENCE [LARGE SCALE GENOMIC DNA]</scope>
    <source>
        <strain evidence="4">DSM 24967</strain>
    </source>
</reference>
<dbReference type="InterPro" id="IPR007138">
    <property type="entry name" value="ABM_dom"/>
</dbReference>
<feature type="domain" description="ABM" evidence="2">
    <location>
        <begin position="29"/>
        <end position="121"/>
    </location>
</feature>
<evidence type="ECO:0000313" key="3">
    <source>
        <dbReference type="EMBL" id="SKB39987.1"/>
    </source>
</evidence>
<feature type="chain" id="PRO_5013386916" evidence="1">
    <location>
        <begin position="23"/>
        <end position="134"/>
    </location>
</feature>
<dbReference type="InterPro" id="IPR011008">
    <property type="entry name" value="Dimeric_a/b-barrel"/>
</dbReference>
<keyword evidence="3" id="KW-0503">Monooxygenase</keyword>
<keyword evidence="1" id="KW-0732">Signal</keyword>
<dbReference type="SUPFAM" id="SSF54909">
    <property type="entry name" value="Dimeric alpha+beta barrel"/>
    <property type="match status" value="1"/>
</dbReference>
<dbReference type="Proteomes" id="UP000190852">
    <property type="component" value="Unassembled WGS sequence"/>
</dbReference>
<protein>
    <submittedName>
        <fullName evidence="3">Quinol monooxygenase YgiN</fullName>
    </submittedName>
</protein>
<name>A0A1T5AYW7_9BACT</name>
<organism evidence="3 4">
    <name type="scientific">Parabacteroides chartae</name>
    <dbReference type="NCBI Taxonomy" id="1037355"/>
    <lineage>
        <taxon>Bacteria</taxon>
        <taxon>Pseudomonadati</taxon>
        <taxon>Bacteroidota</taxon>
        <taxon>Bacteroidia</taxon>
        <taxon>Bacteroidales</taxon>
        <taxon>Tannerellaceae</taxon>
        <taxon>Parabacteroides</taxon>
    </lineage>
</organism>
<evidence type="ECO:0000259" key="2">
    <source>
        <dbReference type="PROSITE" id="PS51725"/>
    </source>
</evidence>
<evidence type="ECO:0000313" key="4">
    <source>
        <dbReference type="Proteomes" id="UP000190852"/>
    </source>
</evidence>
<dbReference type="Gene3D" id="3.30.70.100">
    <property type="match status" value="1"/>
</dbReference>
<gene>
    <name evidence="3" type="ORF">SAMN05660349_00916</name>
</gene>
<evidence type="ECO:0000256" key="1">
    <source>
        <dbReference type="SAM" id="SignalP"/>
    </source>
</evidence>